<gene>
    <name evidence="2" type="ORF">M422DRAFT_55435</name>
</gene>
<feature type="region of interest" description="Disordered" evidence="1">
    <location>
        <begin position="71"/>
        <end position="114"/>
    </location>
</feature>
<organism evidence="2 3">
    <name type="scientific">Sphaerobolus stellatus (strain SS14)</name>
    <dbReference type="NCBI Taxonomy" id="990650"/>
    <lineage>
        <taxon>Eukaryota</taxon>
        <taxon>Fungi</taxon>
        <taxon>Dikarya</taxon>
        <taxon>Basidiomycota</taxon>
        <taxon>Agaricomycotina</taxon>
        <taxon>Agaricomycetes</taxon>
        <taxon>Phallomycetidae</taxon>
        <taxon>Geastrales</taxon>
        <taxon>Sphaerobolaceae</taxon>
        <taxon>Sphaerobolus</taxon>
    </lineage>
</organism>
<dbReference type="Proteomes" id="UP000054279">
    <property type="component" value="Unassembled WGS sequence"/>
</dbReference>
<evidence type="ECO:0000313" key="2">
    <source>
        <dbReference type="EMBL" id="KIJ26649.1"/>
    </source>
</evidence>
<dbReference type="HOGENOM" id="CLU_1587539_0_0_1"/>
<dbReference type="EMBL" id="KN837362">
    <property type="protein sequence ID" value="KIJ26649.1"/>
    <property type="molecule type" value="Genomic_DNA"/>
</dbReference>
<protein>
    <submittedName>
        <fullName evidence="2">Uncharacterized protein</fullName>
    </submittedName>
</protein>
<evidence type="ECO:0000313" key="3">
    <source>
        <dbReference type="Proteomes" id="UP000054279"/>
    </source>
</evidence>
<accession>A0A0C9TXV0</accession>
<proteinExistence type="predicted"/>
<feature type="compositionally biased region" description="Low complexity" evidence="1">
    <location>
        <begin position="76"/>
        <end position="91"/>
    </location>
</feature>
<evidence type="ECO:0000256" key="1">
    <source>
        <dbReference type="SAM" id="MobiDB-lite"/>
    </source>
</evidence>
<name>A0A0C9TXV0_SPHS4</name>
<reference evidence="2 3" key="1">
    <citation type="submission" date="2014-06" db="EMBL/GenBank/DDBJ databases">
        <title>Evolutionary Origins and Diversification of the Mycorrhizal Mutualists.</title>
        <authorList>
            <consortium name="DOE Joint Genome Institute"/>
            <consortium name="Mycorrhizal Genomics Consortium"/>
            <person name="Kohler A."/>
            <person name="Kuo A."/>
            <person name="Nagy L.G."/>
            <person name="Floudas D."/>
            <person name="Copeland A."/>
            <person name="Barry K.W."/>
            <person name="Cichocki N."/>
            <person name="Veneault-Fourrey C."/>
            <person name="LaButti K."/>
            <person name="Lindquist E.A."/>
            <person name="Lipzen A."/>
            <person name="Lundell T."/>
            <person name="Morin E."/>
            <person name="Murat C."/>
            <person name="Riley R."/>
            <person name="Ohm R."/>
            <person name="Sun H."/>
            <person name="Tunlid A."/>
            <person name="Henrissat B."/>
            <person name="Grigoriev I.V."/>
            <person name="Hibbett D.S."/>
            <person name="Martin F."/>
        </authorList>
    </citation>
    <scope>NUCLEOTIDE SEQUENCE [LARGE SCALE GENOMIC DNA]</scope>
    <source>
        <strain evidence="2 3">SS14</strain>
    </source>
</reference>
<dbReference type="AlphaFoldDB" id="A0A0C9TXV0"/>
<feature type="region of interest" description="Disordered" evidence="1">
    <location>
        <begin position="21"/>
        <end position="45"/>
    </location>
</feature>
<feature type="compositionally biased region" description="Polar residues" evidence="1">
    <location>
        <begin position="35"/>
        <end position="45"/>
    </location>
</feature>
<keyword evidence="3" id="KW-1185">Reference proteome</keyword>
<sequence>MVDDGMSGSGMADVEMDTAMDEIGSGFTGGDPIDGTSQSGNHSLNANVMNDATELDADLSAALLQGLNLDTRHLPSSSDSSDSSSLSSHSSLETDIGWDSDSSDAGDPVTTLPAMPHLSVSQAPLNAVFELEAADSAGKHFNDQDLTNLRAFAFESETKLGVNTFEKL</sequence>